<name>A0A0C2MU17_THEKT</name>
<accession>A0A0C2MU17</accession>
<evidence type="ECO:0008006" key="3">
    <source>
        <dbReference type="Google" id="ProtNLM"/>
    </source>
</evidence>
<comment type="caution">
    <text evidence="1">The sequence shown here is derived from an EMBL/GenBank/DDBJ whole genome shotgun (WGS) entry which is preliminary data.</text>
</comment>
<dbReference type="EMBL" id="JWZT01001959">
    <property type="protein sequence ID" value="KII70821.1"/>
    <property type="molecule type" value="Genomic_DNA"/>
</dbReference>
<dbReference type="AlphaFoldDB" id="A0A0C2MU17"/>
<sequence length="111" mass="13100">MRFVAKKTIIWRFDKKKDPSISPEGLNFKIFLPCSFMRYLTQDVKKYLENKKMPLRCCLLMDIATTHPPGWEEDLAEWVEFHRNHVCSAKYPTMASTHGPSSNLRFQEALY</sequence>
<gene>
    <name evidence="1" type="ORF">RF11_15652</name>
</gene>
<protein>
    <recommendedName>
        <fullName evidence="3">DDE-1 domain-containing protein</fullName>
    </recommendedName>
</protein>
<proteinExistence type="predicted"/>
<dbReference type="Proteomes" id="UP000031668">
    <property type="component" value="Unassembled WGS sequence"/>
</dbReference>
<keyword evidence="2" id="KW-1185">Reference proteome</keyword>
<evidence type="ECO:0000313" key="1">
    <source>
        <dbReference type="EMBL" id="KII70821.1"/>
    </source>
</evidence>
<reference evidence="1 2" key="1">
    <citation type="journal article" date="2014" name="Genome Biol. Evol.">
        <title>The genome of the myxosporean Thelohanellus kitauei shows adaptations to nutrient acquisition within its fish host.</title>
        <authorList>
            <person name="Yang Y."/>
            <person name="Xiong J."/>
            <person name="Zhou Z."/>
            <person name="Huo F."/>
            <person name="Miao W."/>
            <person name="Ran C."/>
            <person name="Liu Y."/>
            <person name="Zhang J."/>
            <person name="Feng J."/>
            <person name="Wang M."/>
            <person name="Wang M."/>
            <person name="Wang L."/>
            <person name="Yao B."/>
        </authorList>
    </citation>
    <scope>NUCLEOTIDE SEQUENCE [LARGE SCALE GENOMIC DNA]</scope>
    <source>
        <strain evidence="1">Wuqing</strain>
    </source>
</reference>
<evidence type="ECO:0000313" key="2">
    <source>
        <dbReference type="Proteomes" id="UP000031668"/>
    </source>
</evidence>
<organism evidence="1 2">
    <name type="scientific">Thelohanellus kitauei</name>
    <name type="common">Myxosporean</name>
    <dbReference type="NCBI Taxonomy" id="669202"/>
    <lineage>
        <taxon>Eukaryota</taxon>
        <taxon>Metazoa</taxon>
        <taxon>Cnidaria</taxon>
        <taxon>Myxozoa</taxon>
        <taxon>Myxosporea</taxon>
        <taxon>Bivalvulida</taxon>
        <taxon>Platysporina</taxon>
        <taxon>Myxobolidae</taxon>
        <taxon>Thelohanellus</taxon>
    </lineage>
</organism>